<sequence>MTDTTRSGADFDAAYLSTWTEPDAGKRLALIEQMWAPHGSLHISSPALTLTGTADIAEHIGRVHNDRIAGQGLTFSYDQRMESGDALLLRWSMTAPSGDVVGRGVDTVFRDVDGKVTRAYMFMGVN</sequence>
<evidence type="ECO:0000259" key="1">
    <source>
        <dbReference type="Pfam" id="PF12680"/>
    </source>
</evidence>
<dbReference type="Pfam" id="PF12680">
    <property type="entry name" value="SnoaL_2"/>
    <property type="match status" value="1"/>
</dbReference>
<organism evidence="2 3">
    <name type="scientific">Actinomyces oris</name>
    <dbReference type="NCBI Taxonomy" id="544580"/>
    <lineage>
        <taxon>Bacteria</taxon>
        <taxon>Bacillati</taxon>
        <taxon>Actinomycetota</taxon>
        <taxon>Actinomycetes</taxon>
        <taxon>Actinomycetales</taxon>
        <taxon>Actinomycetaceae</taxon>
        <taxon>Actinomyces</taxon>
    </lineage>
</organism>
<evidence type="ECO:0000313" key="2">
    <source>
        <dbReference type="EMBL" id="OLO44268.1"/>
    </source>
</evidence>
<dbReference type="EMBL" id="MSKJ01000017">
    <property type="protein sequence ID" value="OLO44268.1"/>
    <property type="molecule type" value="Genomic_DNA"/>
</dbReference>
<proteinExistence type="predicted"/>
<evidence type="ECO:0000313" key="3">
    <source>
        <dbReference type="Proteomes" id="UP000186857"/>
    </source>
</evidence>
<dbReference type="SUPFAM" id="SSF54427">
    <property type="entry name" value="NTF2-like"/>
    <property type="match status" value="1"/>
</dbReference>
<dbReference type="OrthoDB" id="9808719at2"/>
<protein>
    <submittedName>
        <fullName evidence="2">Polyketide cyclase</fullName>
    </submittedName>
</protein>
<dbReference type="Gene3D" id="3.10.450.50">
    <property type="match status" value="1"/>
</dbReference>
<dbReference type="InterPro" id="IPR037401">
    <property type="entry name" value="SnoaL-like"/>
</dbReference>
<dbReference type="RefSeq" id="WP_009396277.1">
    <property type="nucleotide sequence ID" value="NZ_MSKJ01000017.1"/>
</dbReference>
<dbReference type="Proteomes" id="UP000186857">
    <property type="component" value="Unassembled WGS sequence"/>
</dbReference>
<gene>
    <name evidence="2" type="ORF">BKH29_08315</name>
</gene>
<reference evidence="2 3" key="1">
    <citation type="submission" date="2016-12" db="EMBL/GenBank/DDBJ databases">
        <title>Genomic Comparison of strains in the 'Actinomyces naeslundii' Group.</title>
        <authorList>
            <person name="Mughal S.R."/>
            <person name="Do T."/>
            <person name="Gilbert S.C."/>
            <person name="Witherden E.A."/>
            <person name="Didelot X."/>
            <person name="Beighton D."/>
        </authorList>
    </citation>
    <scope>NUCLEOTIDE SEQUENCE [LARGE SCALE GENOMIC DNA]</scope>
    <source>
        <strain evidence="2 3">CCUG 33920</strain>
    </source>
</reference>
<dbReference type="AlphaFoldDB" id="A0A1Q8V845"/>
<dbReference type="InterPro" id="IPR032710">
    <property type="entry name" value="NTF2-like_dom_sf"/>
</dbReference>
<comment type="caution">
    <text evidence="2">The sequence shown here is derived from an EMBL/GenBank/DDBJ whole genome shotgun (WGS) entry which is preliminary data.</text>
</comment>
<accession>A0A1Q8V845</accession>
<name>A0A1Q8V845_9ACTO</name>
<feature type="domain" description="SnoaL-like" evidence="1">
    <location>
        <begin position="26"/>
        <end position="118"/>
    </location>
</feature>